<keyword evidence="1" id="KW-0472">Membrane</keyword>
<dbReference type="EMBL" id="JBHSFW010000001">
    <property type="protein sequence ID" value="MFC4618363.1"/>
    <property type="molecule type" value="Genomic_DNA"/>
</dbReference>
<organism evidence="2 3">
    <name type="scientific">Camelliibacillus cellulosilyticus</name>
    <dbReference type="NCBI Taxonomy" id="2174486"/>
    <lineage>
        <taxon>Bacteria</taxon>
        <taxon>Bacillati</taxon>
        <taxon>Bacillota</taxon>
        <taxon>Bacilli</taxon>
        <taxon>Bacillales</taxon>
        <taxon>Sporolactobacillaceae</taxon>
        <taxon>Camelliibacillus</taxon>
    </lineage>
</organism>
<comment type="caution">
    <text evidence="2">The sequence shown here is derived from an EMBL/GenBank/DDBJ whole genome shotgun (WGS) entry which is preliminary data.</text>
</comment>
<dbReference type="RefSeq" id="WP_376845356.1">
    <property type="nucleotide sequence ID" value="NZ_JBHSFW010000001.1"/>
</dbReference>
<gene>
    <name evidence="2" type="ORF">ACFO4N_06415</name>
</gene>
<dbReference type="InterPro" id="IPR003425">
    <property type="entry name" value="CCB3/YggT"/>
</dbReference>
<keyword evidence="1" id="KW-1133">Transmembrane helix</keyword>
<evidence type="ECO:0000256" key="1">
    <source>
        <dbReference type="SAM" id="Phobius"/>
    </source>
</evidence>
<keyword evidence="3" id="KW-1185">Reference proteome</keyword>
<accession>A0ABV9GN50</accession>
<keyword evidence="1" id="KW-0812">Transmembrane</keyword>
<dbReference type="Pfam" id="PF02325">
    <property type="entry name" value="CCB3_YggT"/>
    <property type="match status" value="1"/>
</dbReference>
<evidence type="ECO:0000313" key="3">
    <source>
        <dbReference type="Proteomes" id="UP001596022"/>
    </source>
</evidence>
<name>A0ABV9GN50_9BACL</name>
<proteinExistence type="predicted"/>
<protein>
    <submittedName>
        <fullName evidence="2">YggT family protein</fullName>
    </submittedName>
</protein>
<reference evidence="3" key="1">
    <citation type="journal article" date="2019" name="Int. J. Syst. Evol. Microbiol.">
        <title>The Global Catalogue of Microorganisms (GCM) 10K type strain sequencing project: providing services to taxonomists for standard genome sequencing and annotation.</title>
        <authorList>
            <consortium name="The Broad Institute Genomics Platform"/>
            <consortium name="The Broad Institute Genome Sequencing Center for Infectious Disease"/>
            <person name="Wu L."/>
            <person name="Ma J."/>
        </authorList>
    </citation>
    <scope>NUCLEOTIDE SEQUENCE [LARGE SCALE GENOMIC DNA]</scope>
    <source>
        <strain evidence="3">CGMCC 1.16306</strain>
    </source>
</reference>
<feature type="transmembrane region" description="Helical" evidence="1">
    <location>
        <begin position="7"/>
        <end position="29"/>
    </location>
</feature>
<dbReference type="Proteomes" id="UP001596022">
    <property type="component" value="Unassembled WGS sequence"/>
</dbReference>
<sequence>MHGQRFFLARLLNVLLSLVQILIGLHIVLKLFGAANVPFVRWVNMINSPLLRPFRGIFHSIQFYKGFVLDLSAVFAFIIYSIIGYLLIKLSLMLGMR</sequence>
<evidence type="ECO:0000313" key="2">
    <source>
        <dbReference type="EMBL" id="MFC4618363.1"/>
    </source>
</evidence>
<feature type="transmembrane region" description="Helical" evidence="1">
    <location>
        <begin position="67"/>
        <end position="88"/>
    </location>
</feature>